<feature type="region of interest" description="Disordered" evidence="1">
    <location>
        <begin position="20"/>
        <end position="39"/>
    </location>
</feature>
<sequence length="39" mass="4619">MSDERKGEEREEITFEMVKVRKKSAPSEKDFTMAEPKDE</sequence>
<keyword evidence="3" id="KW-1185">Reference proteome</keyword>
<name>A0A977PKL4_9CREN</name>
<dbReference type="Proteomes" id="UP001063698">
    <property type="component" value="Chromosome"/>
</dbReference>
<dbReference type="AlphaFoldDB" id="A0A977PKL4"/>
<protein>
    <submittedName>
        <fullName evidence="2">Uncharacterized protein</fullName>
    </submittedName>
</protein>
<proteinExistence type="predicted"/>
<evidence type="ECO:0000256" key="1">
    <source>
        <dbReference type="SAM" id="MobiDB-lite"/>
    </source>
</evidence>
<dbReference type="EMBL" id="CP006868">
    <property type="protein sequence ID" value="UXD22142.1"/>
    <property type="molecule type" value="Genomic_DNA"/>
</dbReference>
<accession>A0A977PKL4</accession>
<feature type="compositionally biased region" description="Basic and acidic residues" evidence="1">
    <location>
        <begin position="25"/>
        <end position="39"/>
    </location>
</feature>
<gene>
    <name evidence="2" type="ORF">IPA_02080</name>
</gene>
<reference evidence="2" key="1">
    <citation type="submission" date="2013-11" db="EMBL/GenBank/DDBJ databases">
        <title>Comparative genomics of Ignicoccus.</title>
        <authorList>
            <person name="Podar M."/>
        </authorList>
    </citation>
    <scope>NUCLEOTIDE SEQUENCE</scope>
    <source>
        <strain evidence="2">DSM 13166</strain>
    </source>
</reference>
<evidence type="ECO:0000313" key="2">
    <source>
        <dbReference type="EMBL" id="UXD22142.1"/>
    </source>
</evidence>
<organism evidence="2 3">
    <name type="scientific">Ignicoccus pacificus DSM 13166</name>
    <dbReference type="NCBI Taxonomy" id="940294"/>
    <lineage>
        <taxon>Archaea</taxon>
        <taxon>Thermoproteota</taxon>
        <taxon>Thermoprotei</taxon>
        <taxon>Desulfurococcales</taxon>
        <taxon>Desulfurococcaceae</taxon>
        <taxon>Ignicoccus</taxon>
    </lineage>
</organism>
<evidence type="ECO:0000313" key="3">
    <source>
        <dbReference type="Proteomes" id="UP001063698"/>
    </source>
</evidence>
<dbReference type="KEGG" id="ipc:IPA_02080"/>